<accession>A0A1L9P2W5</accession>
<dbReference type="EMBL" id="KV878125">
    <property type="protein sequence ID" value="OJI95754.1"/>
    <property type="molecule type" value="Genomic_DNA"/>
</dbReference>
<evidence type="ECO:0000256" key="6">
    <source>
        <dbReference type="ARBA" id="ARBA00022837"/>
    </source>
</evidence>
<dbReference type="AlphaFoldDB" id="A0A1L9P2W5"/>
<keyword evidence="5 8" id="KW-0378">Hydrolase</keyword>
<gene>
    <name evidence="9" type="ORF">ASPVEDRAFT_121166</name>
</gene>
<evidence type="ECO:0000256" key="1">
    <source>
        <dbReference type="ARBA" id="ARBA00006249"/>
    </source>
</evidence>
<dbReference type="Pfam" id="PF07519">
    <property type="entry name" value="Tannase"/>
    <property type="match status" value="1"/>
</dbReference>
<dbReference type="GeneID" id="63721372"/>
<reference evidence="10" key="1">
    <citation type="journal article" date="2017" name="Genome Biol.">
        <title>Comparative genomics reveals high biological diversity and specific adaptations in the industrially and medically important fungal genus Aspergillus.</title>
        <authorList>
            <person name="de Vries R.P."/>
            <person name="Riley R."/>
            <person name="Wiebenga A."/>
            <person name="Aguilar-Osorio G."/>
            <person name="Amillis S."/>
            <person name="Uchima C.A."/>
            <person name="Anderluh G."/>
            <person name="Asadollahi M."/>
            <person name="Askin M."/>
            <person name="Barry K."/>
            <person name="Battaglia E."/>
            <person name="Bayram O."/>
            <person name="Benocci T."/>
            <person name="Braus-Stromeyer S.A."/>
            <person name="Caldana C."/>
            <person name="Canovas D."/>
            <person name="Cerqueira G.C."/>
            <person name="Chen F."/>
            <person name="Chen W."/>
            <person name="Choi C."/>
            <person name="Clum A."/>
            <person name="Dos Santos R.A."/>
            <person name="Damasio A.R."/>
            <person name="Diallinas G."/>
            <person name="Emri T."/>
            <person name="Fekete E."/>
            <person name="Flipphi M."/>
            <person name="Freyberg S."/>
            <person name="Gallo A."/>
            <person name="Gournas C."/>
            <person name="Habgood R."/>
            <person name="Hainaut M."/>
            <person name="Harispe M.L."/>
            <person name="Henrissat B."/>
            <person name="Hilden K.S."/>
            <person name="Hope R."/>
            <person name="Hossain A."/>
            <person name="Karabika E."/>
            <person name="Karaffa L."/>
            <person name="Karanyi Z."/>
            <person name="Krasevec N."/>
            <person name="Kuo A."/>
            <person name="Kusch H."/>
            <person name="LaButti K."/>
            <person name="Lagendijk E.L."/>
            <person name="Lapidus A."/>
            <person name="Levasseur A."/>
            <person name="Lindquist E."/>
            <person name="Lipzen A."/>
            <person name="Logrieco A.F."/>
            <person name="MacCabe A."/>
            <person name="Maekelae M.R."/>
            <person name="Malavazi I."/>
            <person name="Melin P."/>
            <person name="Meyer V."/>
            <person name="Mielnichuk N."/>
            <person name="Miskei M."/>
            <person name="Molnar A.P."/>
            <person name="Mule G."/>
            <person name="Ngan C.Y."/>
            <person name="Orejas M."/>
            <person name="Orosz E."/>
            <person name="Ouedraogo J.P."/>
            <person name="Overkamp K.M."/>
            <person name="Park H.-S."/>
            <person name="Perrone G."/>
            <person name="Piumi F."/>
            <person name="Punt P.J."/>
            <person name="Ram A.F."/>
            <person name="Ramon A."/>
            <person name="Rauscher S."/>
            <person name="Record E."/>
            <person name="Riano-Pachon D.M."/>
            <person name="Robert V."/>
            <person name="Roehrig J."/>
            <person name="Ruller R."/>
            <person name="Salamov A."/>
            <person name="Salih N.S."/>
            <person name="Samson R.A."/>
            <person name="Sandor E."/>
            <person name="Sanguinetti M."/>
            <person name="Schuetze T."/>
            <person name="Sepcic K."/>
            <person name="Shelest E."/>
            <person name="Sherlock G."/>
            <person name="Sophianopoulou V."/>
            <person name="Squina F.M."/>
            <person name="Sun H."/>
            <person name="Susca A."/>
            <person name="Todd R.B."/>
            <person name="Tsang A."/>
            <person name="Unkles S.E."/>
            <person name="van de Wiele N."/>
            <person name="van Rossen-Uffink D."/>
            <person name="Oliveira J.V."/>
            <person name="Vesth T.C."/>
            <person name="Visser J."/>
            <person name="Yu J.-H."/>
            <person name="Zhou M."/>
            <person name="Andersen M.R."/>
            <person name="Archer D.B."/>
            <person name="Baker S.E."/>
            <person name="Benoit I."/>
            <person name="Brakhage A.A."/>
            <person name="Braus G.H."/>
            <person name="Fischer R."/>
            <person name="Frisvad J.C."/>
            <person name="Goldman G.H."/>
            <person name="Houbraken J."/>
            <person name="Oakley B."/>
            <person name="Pocsi I."/>
            <person name="Scazzocchio C."/>
            <person name="Seiboth B."/>
            <person name="vanKuyk P.A."/>
            <person name="Wortman J."/>
            <person name="Dyer P.S."/>
            <person name="Grigoriev I.V."/>
        </authorList>
    </citation>
    <scope>NUCLEOTIDE SEQUENCE [LARGE SCALE GENOMIC DNA]</scope>
    <source>
        <strain evidence="10">CBS 583.65</strain>
    </source>
</reference>
<evidence type="ECO:0000256" key="4">
    <source>
        <dbReference type="ARBA" id="ARBA00022729"/>
    </source>
</evidence>
<dbReference type="STRING" id="1036611.A0A1L9P2W5"/>
<evidence type="ECO:0000313" key="10">
    <source>
        <dbReference type="Proteomes" id="UP000184073"/>
    </source>
</evidence>
<evidence type="ECO:0000256" key="8">
    <source>
        <dbReference type="RuleBase" id="RU361238"/>
    </source>
</evidence>
<keyword evidence="10" id="KW-1185">Reference proteome</keyword>
<dbReference type="RefSeq" id="XP_040661517.1">
    <property type="nucleotide sequence ID" value="XM_040805861.1"/>
</dbReference>
<dbReference type="SUPFAM" id="SSF53474">
    <property type="entry name" value="alpha/beta-Hydrolases"/>
    <property type="match status" value="1"/>
</dbReference>
<dbReference type="EC" id="3.1.1.-" evidence="8"/>
<dbReference type="GO" id="GO:0046872">
    <property type="term" value="F:metal ion binding"/>
    <property type="evidence" value="ECO:0007669"/>
    <property type="project" value="UniProtKB-KW"/>
</dbReference>
<dbReference type="Gene3D" id="3.40.50.1820">
    <property type="entry name" value="alpha/beta hydrolase"/>
    <property type="match status" value="1"/>
</dbReference>
<evidence type="ECO:0000256" key="5">
    <source>
        <dbReference type="ARBA" id="ARBA00022801"/>
    </source>
</evidence>
<keyword evidence="2" id="KW-0719">Serine esterase</keyword>
<keyword evidence="6" id="KW-0106">Calcium</keyword>
<keyword evidence="4" id="KW-0732">Signal</keyword>
<dbReference type="VEuPathDB" id="FungiDB:ASPVEDRAFT_121166"/>
<keyword evidence="7" id="KW-1015">Disulfide bond</keyword>
<evidence type="ECO:0000256" key="7">
    <source>
        <dbReference type="ARBA" id="ARBA00023157"/>
    </source>
</evidence>
<evidence type="ECO:0000256" key="3">
    <source>
        <dbReference type="ARBA" id="ARBA00022723"/>
    </source>
</evidence>
<organism evidence="9 10">
    <name type="scientific">Aspergillus versicolor CBS 583.65</name>
    <dbReference type="NCBI Taxonomy" id="1036611"/>
    <lineage>
        <taxon>Eukaryota</taxon>
        <taxon>Fungi</taxon>
        <taxon>Dikarya</taxon>
        <taxon>Ascomycota</taxon>
        <taxon>Pezizomycotina</taxon>
        <taxon>Eurotiomycetes</taxon>
        <taxon>Eurotiomycetidae</taxon>
        <taxon>Eurotiales</taxon>
        <taxon>Aspergillaceae</taxon>
        <taxon>Aspergillus</taxon>
        <taxon>Aspergillus subgen. Nidulantes</taxon>
    </lineage>
</organism>
<evidence type="ECO:0000256" key="2">
    <source>
        <dbReference type="ARBA" id="ARBA00022487"/>
    </source>
</evidence>
<dbReference type="PANTHER" id="PTHR33938:SF8">
    <property type="entry name" value="CARBOXYLIC ESTER HYDROLASE"/>
    <property type="match status" value="1"/>
</dbReference>
<dbReference type="InterPro" id="IPR011118">
    <property type="entry name" value="Tannase/feruloyl_esterase"/>
</dbReference>
<evidence type="ECO:0000313" key="9">
    <source>
        <dbReference type="EMBL" id="OJI95754.1"/>
    </source>
</evidence>
<proteinExistence type="inferred from homology"/>
<dbReference type="Proteomes" id="UP000184073">
    <property type="component" value="Unassembled WGS sequence"/>
</dbReference>
<dbReference type="InterPro" id="IPR029058">
    <property type="entry name" value="AB_hydrolase_fold"/>
</dbReference>
<comment type="similarity">
    <text evidence="1 8">Belongs to the tannase family.</text>
</comment>
<protein>
    <recommendedName>
        <fullName evidence="8">Carboxylic ester hydrolase</fullName>
        <ecNumber evidence="8">3.1.1.-</ecNumber>
    </recommendedName>
</protein>
<dbReference type="PANTHER" id="PTHR33938">
    <property type="entry name" value="FERULOYL ESTERASE B-RELATED"/>
    <property type="match status" value="1"/>
</dbReference>
<dbReference type="GO" id="GO:0030600">
    <property type="term" value="F:feruloyl esterase activity"/>
    <property type="evidence" value="ECO:0007669"/>
    <property type="project" value="UniProtKB-ARBA"/>
</dbReference>
<keyword evidence="3" id="KW-0479">Metal-binding</keyword>
<dbReference type="OrthoDB" id="3039123at2759"/>
<sequence>MGSVPSTSSCSKLDAPQVPGAVITSFVAAELHGISNSFVGDSINGPVAASDLRVCDINVTLTHPGLDDEVNFQLWLPLTSWNGRFQALGGGGYAAGASEEELGNAAAHGFAVGTTDGGGLGEDQVTVSPDILSPEGEIDLGTFSDFSARALHELAIVGKAASASFYGKAPHHSYWTGCSTGGRQGYMMAQRYPEDFDGIVAHAPALRWPSVVTSLQWPQIVMDTYQHYPRACEFQYLLNETIAACDELDGVKDGVVADPFNCQFHPQTLVGHSANCNGQNIPISHNTADIFQHIYDGPVSPTGKPLEPGLTWGTTPAYLAGTLSLGDVSGGMDFPLSAAWFSIFLEKNKSFNLSSITTDDFPNYLSQAWAEYGGLIGTSNPDLSPFRNHGGKLLTWHGLADGLLTAKNTLIYRDQVERVMGGPDTTNAFYRLFLAPGVDHCGGGNGPVPTNTLDALVAWVEKGKAPDVLHAEYKDSSDATVTRNICRYPLVARYDGKGDPNKASSYSCQSSFV</sequence>
<name>A0A1L9P2W5_ASPVE</name>